<dbReference type="PANTHER" id="PTHR46796:SF13">
    <property type="entry name" value="HTH-TYPE TRANSCRIPTIONAL ACTIVATOR RHAS"/>
    <property type="match status" value="1"/>
</dbReference>
<evidence type="ECO:0000313" key="5">
    <source>
        <dbReference type="EMBL" id="RXR32145.1"/>
    </source>
</evidence>
<dbReference type="Gene3D" id="1.10.10.60">
    <property type="entry name" value="Homeodomain-like"/>
    <property type="match status" value="1"/>
</dbReference>
<dbReference type="AlphaFoldDB" id="A0A4Q1KRB0"/>
<keyword evidence="3" id="KW-0804">Transcription</keyword>
<name>A0A4Q1KRB0_9FLAO</name>
<dbReference type="GO" id="GO:0003700">
    <property type="term" value="F:DNA-binding transcription factor activity"/>
    <property type="evidence" value="ECO:0007669"/>
    <property type="project" value="InterPro"/>
</dbReference>
<dbReference type="OrthoDB" id="662446at2"/>
<dbReference type="RefSeq" id="WP_129464261.1">
    <property type="nucleotide sequence ID" value="NZ_SBKQ01000007.1"/>
</dbReference>
<dbReference type="InterPro" id="IPR050204">
    <property type="entry name" value="AraC_XylS_family_regulators"/>
</dbReference>
<evidence type="ECO:0000259" key="4">
    <source>
        <dbReference type="PROSITE" id="PS01124"/>
    </source>
</evidence>
<evidence type="ECO:0000256" key="3">
    <source>
        <dbReference type="ARBA" id="ARBA00023163"/>
    </source>
</evidence>
<keyword evidence="6" id="KW-1185">Reference proteome</keyword>
<evidence type="ECO:0000256" key="2">
    <source>
        <dbReference type="ARBA" id="ARBA00023125"/>
    </source>
</evidence>
<protein>
    <submittedName>
        <fullName evidence="5">AraC family transcriptional regulator</fullName>
    </submittedName>
</protein>
<keyword evidence="2" id="KW-0238">DNA-binding</keyword>
<dbReference type="GO" id="GO:0043565">
    <property type="term" value="F:sequence-specific DNA binding"/>
    <property type="evidence" value="ECO:0007669"/>
    <property type="project" value="InterPro"/>
</dbReference>
<proteinExistence type="predicted"/>
<dbReference type="EMBL" id="SBKQ01000007">
    <property type="protein sequence ID" value="RXR32145.1"/>
    <property type="molecule type" value="Genomic_DNA"/>
</dbReference>
<organism evidence="5 6">
    <name type="scientific">Flavobacterium piscinae</name>
    <dbReference type="NCBI Taxonomy" id="2506424"/>
    <lineage>
        <taxon>Bacteria</taxon>
        <taxon>Pseudomonadati</taxon>
        <taxon>Bacteroidota</taxon>
        <taxon>Flavobacteriia</taxon>
        <taxon>Flavobacteriales</taxon>
        <taxon>Flavobacteriaceae</taxon>
        <taxon>Flavobacterium</taxon>
    </lineage>
</organism>
<evidence type="ECO:0000256" key="1">
    <source>
        <dbReference type="ARBA" id="ARBA00023015"/>
    </source>
</evidence>
<dbReference type="Proteomes" id="UP000289734">
    <property type="component" value="Unassembled WGS sequence"/>
</dbReference>
<sequence length="301" mass="35605">MIKSEYQNSDLIFPSILKITNQHNDVFITSKPQSENINRYIAYYYFHYSTDDDYKKSFIFYPNYKHAITVYKNSEIEIINDHSIVKPCIASDLTTLYSINKNKSFKVTIEGKFNKIGIVFNPLGINHFFTDYLSTFLKTEIGIFPHFGKKFNLTLERVFHENQTENKVKLLDQFFEESLQTFNETVIKKAIGEIIISNGGIKVDELSKKINVNRKTLLRQFQKHVLMSVEEYRKMVMFRQAFNYFQENKNQSNLTEIALFSMYYDQAHFIKHFKAITNETPSTLLNKISKIGNEDTYWYFD</sequence>
<feature type="domain" description="HTH araC/xylS-type" evidence="4">
    <location>
        <begin position="185"/>
        <end position="287"/>
    </location>
</feature>
<accession>A0A4Q1KRB0</accession>
<dbReference type="SMART" id="SM00342">
    <property type="entry name" value="HTH_ARAC"/>
    <property type="match status" value="1"/>
</dbReference>
<dbReference type="Pfam" id="PF12833">
    <property type="entry name" value="HTH_18"/>
    <property type="match status" value="1"/>
</dbReference>
<gene>
    <name evidence="5" type="ORF">EQG68_07845</name>
</gene>
<dbReference type="PROSITE" id="PS01124">
    <property type="entry name" value="HTH_ARAC_FAMILY_2"/>
    <property type="match status" value="1"/>
</dbReference>
<dbReference type="InterPro" id="IPR018060">
    <property type="entry name" value="HTH_AraC"/>
</dbReference>
<reference evidence="6" key="1">
    <citation type="submission" date="2019-01" db="EMBL/GenBank/DDBJ databases">
        <title>Cytophagaceae bacterium strain CAR-16.</title>
        <authorList>
            <person name="Chen W.-M."/>
        </authorList>
    </citation>
    <scope>NUCLEOTIDE SEQUENCE [LARGE SCALE GENOMIC DNA]</scope>
    <source>
        <strain evidence="6">ICH-30</strain>
    </source>
</reference>
<dbReference type="PANTHER" id="PTHR46796">
    <property type="entry name" value="HTH-TYPE TRANSCRIPTIONAL ACTIVATOR RHAS-RELATED"/>
    <property type="match status" value="1"/>
</dbReference>
<keyword evidence="1" id="KW-0805">Transcription regulation</keyword>
<comment type="caution">
    <text evidence="5">The sequence shown here is derived from an EMBL/GenBank/DDBJ whole genome shotgun (WGS) entry which is preliminary data.</text>
</comment>
<evidence type="ECO:0000313" key="6">
    <source>
        <dbReference type="Proteomes" id="UP000289734"/>
    </source>
</evidence>